<reference evidence="8" key="1">
    <citation type="submission" date="2025-08" db="UniProtKB">
        <authorList>
            <consortium name="RefSeq"/>
        </authorList>
    </citation>
    <scope>IDENTIFICATION</scope>
    <source>
        <tissue evidence="8">Gonad</tissue>
    </source>
</reference>
<keyword evidence="5" id="KW-1133">Transmembrane helix</keyword>
<gene>
    <name evidence="8" type="primary">LOC109461657</name>
</gene>
<accession>A0A6P4XNE9</accession>
<dbReference type="RefSeq" id="XP_019613598.1">
    <property type="nucleotide sequence ID" value="XM_019758039.1"/>
</dbReference>
<keyword evidence="5" id="KW-0812">Transmembrane</keyword>
<dbReference type="InterPro" id="IPR050541">
    <property type="entry name" value="LRR_TM_domain-containing"/>
</dbReference>
<dbReference type="KEGG" id="bbel:109461657"/>
<dbReference type="OrthoDB" id="9985976at2759"/>
<dbReference type="PANTHER" id="PTHR24369:SF210">
    <property type="entry name" value="CHAOPTIN-RELATED"/>
    <property type="match status" value="1"/>
</dbReference>
<dbReference type="PANTHER" id="PTHR24369">
    <property type="entry name" value="ANTIGEN BSP, PUTATIVE-RELATED"/>
    <property type="match status" value="1"/>
</dbReference>
<organism evidence="7 8">
    <name type="scientific">Branchiostoma belcheri</name>
    <name type="common">Amphioxus</name>
    <dbReference type="NCBI Taxonomy" id="7741"/>
    <lineage>
        <taxon>Eukaryota</taxon>
        <taxon>Metazoa</taxon>
        <taxon>Chordata</taxon>
        <taxon>Cephalochordata</taxon>
        <taxon>Leptocardii</taxon>
        <taxon>Amphioxiformes</taxon>
        <taxon>Branchiostomatidae</taxon>
        <taxon>Branchiostoma</taxon>
    </lineage>
</organism>
<dbReference type="SUPFAM" id="SSF52058">
    <property type="entry name" value="L domain-like"/>
    <property type="match status" value="1"/>
</dbReference>
<feature type="compositionally biased region" description="Polar residues" evidence="4">
    <location>
        <begin position="282"/>
        <end position="300"/>
    </location>
</feature>
<keyword evidence="1" id="KW-0433">Leucine-rich repeat</keyword>
<feature type="chain" id="PRO_5027640299" evidence="6">
    <location>
        <begin position="22"/>
        <end position="340"/>
    </location>
</feature>
<sequence length="340" mass="37881">MKPRGLLMLVTLGSLWAGCSCLPAECLTKKQNYSGTLWVDCNNLHLTTIPDDIPPNAEQFFAMFNSIKNVSYIPSLPRLEWLDLGWNAIESFSWMSLRALPVLRILSLNENRLRYVQLGSVIEHLPKLKTVNIKFNKITSVSQYELGWPQVTTARIMGNPFHCDCDLFWLIENMSCLEACKGGDEKACCRSCSACFVADVLKYKAFRLTCHSPSGLEKLSLSDVSSHLTGCWPQQLTTDVWKPTSLQLGSNPTENTKSRVGQTQTMVTTILHETARNDTKPESTQSNKGTATNPTEGSGGDFTSPNILLSAIAGTLSCFTVMILCHRLYKRKCYGYAHVH</sequence>
<dbReference type="Gene3D" id="3.80.10.10">
    <property type="entry name" value="Ribonuclease Inhibitor"/>
    <property type="match status" value="1"/>
</dbReference>
<evidence type="ECO:0000313" key="7">
    <source>
        <dbReference type="Proteomes" id="UP000515135"/>
    </source>
</evidence>
<protein>
    <submittedName>
        <fullName evidence="8">Leucine-rich repeat-containing protein 24-like</fullName>
    </submittedName>
</protein>
<evidence type="ECO:0000256" key="1">
    <source>
        <dbReference type="ARBA" id="ARBA00022614"/>
    </source>
</evidence>
<evidence type="ECO:0000256" key="6">
    <source>
        <dbReference type="SAM" id="SignalP"/>
    </source>
</evidence>
<keyword evidence="5" id="KW-0472">Membrane</keyword>
<evidence type="ECO:0000256" key="2">
    <source>
        <dbReference type="ARBA" id="ARBA00022729"/>
    </source>
</evidence>
<dbReference type="GO" id="GO:0005886">
    <property type="term" value="C:plasma membrane"/>
    <property type="evidence" value="ECO:0007669"/>
    <property type="project" value="TreeGrafter"/>
</dbReference>
<keyword evidence="2 6" id="KW-0732">Signal</keyword>
<evidence type="ECO:0000256" key="3">
    <source>
        <dbReference type="ARBA" id="ARBA00022737"/>
    </source>
</evidence>
<dbReference type="Proteomes" id="UP000515135">
    <property type="component" value="Unplaced"/>
</dbReference>
<evidence type="ECO:0000256" key="5">
    <source>
        <dbReference type="SAM" id="Phobius"/>
    </source>
</evidence>
<name>A0A6P4XNE9_BRABE</name>
<feature type="transmembrane region" description="Helical" evidence="5">
    <location>
        <begin position="307"/>
        <end position="325"/>
    </location>
</feature>
<evidence type="ECO:0000313" key="8">
    <source>
        <dbReference type="RefSeq" id="XP_019613598.1"/>
    </source>
</evidence>
<dbReference type="PROSITE" id="PS51257">
    <property type="entry name" value="PROKAR_LIPOPROTEIN"/>
    <property type="match status" value="1"/>
</dbReference>
<feature type="signal peptide" evidence="6">
    <location>
        <begin position="1"/>
        <end position="21"/>
    </location>
</feature>
<dbReference type="AlphaFoldDB" id="A0A6P4XNE9"/>
<dbReference type="GeneID" id="109461657"/>
<feature type="region of interest" description="Disordered" evidence="4">
    <location>
        <begin position="273"/>
        <end position="300"/>
    </location>
</feature>
<proteinExistence type="predicted"/>
<dbReference type="InterPro" id="IPR032675">
    <property type="entry name" value="LRR_dom_sf"/>
</dbReference>
<keyword evidence="7" id="KW-1185">Reference proteome</keyword>
<keyword evidence="3" id="KW-0677">Repeat</keyword>
<evidence type="ECO:0000256" key="4">
    <source>
        <dbReference type="SAM" id="MobiDB-lite"/>
    </source>
</evidence>